<dbReference type="NCBIfam" id="TIGR01409">
    <property type="entry name" value="TAT_signal_seq"/>
    <property type="match status" value="1"/>
</dbReference>
<name>E8R3W7_ISOPI</name>
<dbReference type="PANTHER" id="PTHR10680:SF38">
    <property type="entry name" value="BLL1368 PROTEIN"/>
    <property type="match status" value="1"/>
</dbReference>
<dbReference type="HOGENOM" id="CLU_037899_0_0_0"/>
<evidence type="ECO:0000256" key="1">
    <source>
        <dbReference type="ARBA" id="ARBA00022729"/>
    </source>
</evidence>
<evidence type="ECO:0000256" key="2">
    <source>
        <dbReference type="ARBA" id="ARBA00023180"/>
    </source>
</evidence>
<protein>
    <submittedName>
        <fullName evidence="3">NHL repeat containing protein</fullName>
    </submittedName>
</protein>
<dbReference type="Gene3D" id="2.120.10.30">
    <property type="entry name" value="TolB, C-terminal domain"/>
    <property type="match status" value="1"/>
</dbReference>
<dbReference type="STRING" id="575540.Isop_3133"/>
<reference key="1">
    <citation type="submission" date="2010-11" db="EMBL/GenBank/DDBJ databases">
        <title>The complete sequence of chromosome of Isophaera pallida ATCC 43644.</title>
        <authorList>
            <consortium name="US DOE Joint Genome Institute (JGI-PGF)"/>
            <person name="Lucas S."/>
            <person name="Copeland A."/>
            <person name="Lapidus A."/>
            <person name="Bruce D."/>
            <person name="Goodwin L."/>
            <person name="Pitluck S."/>
            <person name="Kyrpides N."/>
            <person name="Mavromatis K."/>
            <person name="Pagani I."/>
            <person name="Ivanova N."/>
            <person name="Saunders E."/>
            <person name="Brettin T."/>
            <person name="Detter J.C."/>
            <person name="Han C."/>
            <person name="Tapia R."/>
            <person name="Land M."/>
            <person name="Hauser L."/>
            <person name="Markowitz V."/>
            <person name="Cheng J.-F."/>
            <person name="Hugenholtz P."/>
            <person name="Woyke T."/>
            <person name="Wu D."/>
            <person name="Eisen J.A."/>
        </authorList>
    </citation>
    <scope>NUCLEOTIDE SEQUENCE</scope>
    <source>
        <strain>ATCC 43644</strain>
    </source>
</reference>
<dbReference type="Proteomes" id="UP000008631">
    <property type="component" value="Chromosome"/>
</dbReference>
<dbReference type="KEGG" id="ipa:Isop_3133"/>
<dbReference type="EMBL" id="CP002353">
    <property type="protein sequence ID" value="ADV63697.1"/>
    <property type="molecule type" value="Genomic_DNA"/>
</dbReference>
<dbReference type="RefSeq" id="WP_013565985.1">
    <property type="nucleotide sequence ID" value="NC_014962.1"/>
</dbReference>
<dbReference type="AlphaFoldDB" id="E8R3W7"/>
<dbReference type="InterPro" id="IPR006311">
    <property type="entry name" value="TAT_signal"/>
</dbReference>
<reference evidence="3 4" key="2">
    <citation type="journal article" date="2011" name="Stand. Genomic Sci.">
        <title>Complete genome sequence of Isosphaera pallida type strain (IS1B).</title>
        <authorList>
            <consortium name="US DOE Joint Genome Institute (JGI-PGF)"/>
            <person name="Goker M."/>
            <person name="Cleland D."/>
            <person name="Saunders E."/>
            <person name="Lapidus A."/>
            <person name="Nolan M."/>
            <person name="Lucas S."/>
            <person name="Hammon N."/>
            <person name="Deshpande S."/>
            <person name="Cheng J.F."/>
            <person name="Tapia R."/>
            <person name="Han C."/>
            <person name="Goodwin L."/>
            <person name="Pitluck S."/>
            <person name="Liolios K."/>
            <person name="Pagani I."/>
            <person name="Ivanova N."/>
            <person name="Mavromatis K."/>
            <person name="Pati A."/>
            <person name="Chen A."/>
            <person name="Palaniappan K."/>
            <person name="Land M."/>
            <person name="Hauser L."/>
            <person name="Chang Y.J."/>
            <person name="Jeffries C.D."/>
            <person name="Detter J.C."/>
            <person name="Beck B."/>
            <person name="Woyke T."/>
            <person name="Bristow J."/>
            <person name="Eisen J.A."/>
            <person name="Markowitz V."/>
            <person name="Hugenholtz P."/>
            <person name="Kyrpides N.C."/>
            <person name="Klenk H.P."/>
        </authorList>
    </citation>
    <scope>NUCLEOTIDE SEQUENCE [LARGE SCALE GENOMIC DNA]</scope>
    <source>
        <strain evidence="4">ATCC 43644 / DSM 9630 / IS1B</strain>
    </source>
</reference>
<evidence type="ECO:0000313" key="4">
    <source>
        <dbReference type="Proteomes" id="UP000008631"/>
    </source>
</evidence>
<accession>E8R3W7</accession>
<dbReference type="InterPro" id="IPR011042">
    <property type="entry name" value="6-blade_b-propeller_TolB-like"/>
</dbReference>
<sequence length="382" mass="42120">MVTSSPFPFSSPEDRPNRRGFLKAAAAVATAGLGLAGPTSARGIGPFVHTDDKAGTRPPILGEGAHRFEVTHGWGHLPDSIRWGETHGVTIDPEGFIYITHRSTEAAPMDAIVVFDPQGRFVRSFGREFHGGGHGIDLRIESGQSFLYLCDMTRGQVVKSDLKGEVVWRKAAPPECPMYDRPEAKFVPTNVAFDPDGGFLVADGYGSNLIHRYDAQGCHRGWFGGTGTEPGRFRTPHGLWVDQRPGRVAVGGEDGPVLVVADRANARLQWFTLEGKWLAVGNNLVSFPAHFDIDPLNDLMVIPDLHARVTLMDRSNQVVTHLGDDPEWTKTVLDGFRVRRQPETWRPGRFVHPHDACFDHDGNLVVVEWVATGRVNFLRKLA</sequence>
<dbReference type="PANTHER" id="PTHR10680">
    <property type="entry name" value="PEPTIDYL-GLYCINE ALPHA-AMIDATING MONOOXYGENASE"/>
    <property type="match status" value="1"/>
</dbReference>
<gene>
    <name evidence="3" type="ordered locus">Isop_3133</name>
</gene>
<dbReference type="PROSITE" id="PS51318">
    <property type="entry name" value="TAT"/>
    <property type="match status" value="1"/>
</dbReference>
<keyword evidence="2" id="KW-0325">Glycoprotein</keyword>
<keyword evidence="4" id="KW-1185">Reference proteome</keyword>
<dbReference type="SUPFAM" id="SSF101898">
    <property type="entry name" value="NHL repeat"/>
    <property type="match status" value="1"/>
</dbReference>
<organism evidence="3 4">
    <name type="scientific">Isosphaera pallida (strain ATCC 43644 / DSM 9630 / IS1B)</name>
    <dbReference type="NCBI Taxonomy" id="575540"/>
    <lineage>
        <taxon>Bacteria</taxon>
        <taxon>Pseudomonadati</taxon>
        <taxon>Planctomycetota</taxon>
        <taxon>Planctomycetia</taxon>
        <taxon>Isosphaerales</taxon>
        <taxon>Isosphaeraceae</taxon>
        <taxon>Isosphaera</taxon>
    </lineage>
</organism>
<dbReference type="InParanoid" id="E8R3W7"/>
<evidence type="ECO:0000313" key="3">
    <source>
        <dbReference type="EMBL" id="ADV63697.1"/>
    </source>
</evidence>
<dbReference type="eggNOG" id="COG3391">
    <property type="taxonomic scope" value="Bacteria"/>
</dbReference>
<proteinExistence type="predicted"/>
<keyword evidence="1" id="KW-0732">Signal</keyword>
<dbReference type="OrthoDB" id="9799230at2"/>
<dbReference type="InterPro" id="IPR019546">
    <property type="entry name" value="TAT_signal_bac_arc"/>
</dbReference>